<evidence type="ECO:0000313" key="2">
    <source>
        <dbReference type="Proteomes" id="UP000006746"/>
    </source>
</evidence>
<protein>
    <submittedName>
        <fullName evidence="1">Uncharacterized protein</fullName>
    </submittedName>
</protein>
<sequence>MSVVPVASPGAHNFDAILAGLKADIVTELGVQLAVTLAYRILAGRGFVEVEERSMTAHVHCLPWLLCARVVSTSEELDVGIDAIG</sequence>
<organism evidence="1 2">
    <name type="scientific">Oceanibaculum indicum P24</name>
    <dbReference type="NCBI Taxonomy" id="1207063"/>
    <lineage>
        <taxon>Bacteria</taxon>
        <taxon>Pseudomonadati</taxon>
        <taxon>Pseudomonadota</taxon>
        <taxon>Alphaproteobacteria</taxon>
        <taxon>Rhodospirillales</taxon>
        <taxon>Oceanibaculaceae</taxon>
        <taxon>Oceanibaculum</taxon>
    </lineage>
</organism>
<name>K2JMK4_9PROT</name>
<dbReference type="AlphaFoldDB" id="K2JMK4"/>
<proteinExistence type="predicted"/>
<reference evidence="1 2" key="1">
    <citation type="journal article" date="2012" name="J. Bacteriol.">
        <title>Genome Sequence of Oceanibaculum indicum Type Strain P24.</title>
        <authorList>
            <person name="Lai Q."/>
            <person name="Shao Z."/>
        </authorList>
    </citation>
    <scope>NUCLEOTIDE SEQUENCE [LARGE SCALE GENOMIC DNA]</scope>
    <source>
        <strain evidence="1 2">P24</strain>
    </source>
</reference>
<keyword evidence="2" id="KW-1185">Reference proteome</keyword>
<gene>
    <name evidence="1" type="ORF">P24_07909</name>
</gene>
<evidence type="ECO:0000313" key="1">
    <source>
        <dbReference type="EMBL" id="EKE76553.1"/>
    </source>
</evidence>
<dbReference type="Proteomes" id="UP000006746">
    <property type="component" value="Unassembled WGS sequence"/>
</dbReference>
<dbReference type="EMBL" id="AMRL01000007">
    <property type="protein sequence ID" value="EKE76553.1"/>
    <property type="molecule type" value="Genomic_DNA"/>
</dbReference>
<accession>K2JMK4</accession>
<comment type="caution">
    <text evidence="1">The sequence shown here is derived from an EMBL/GenBank/DDBJ whole genome shotgun (WGS) entry which is preliminary data.</text>
</comment>